<organism evidence="2 3">
    <name type="scientific">Herbidospora galbida</name>
    <dbReference type="NCBI Taxonomy" id="2575442"/>
    <lineage>
        <taxon>Bacteria</taxon>
        <taxon>Bacillati</taxon>
        <taxon>Actinomycetota</taxon>
        <taxon>Actinomycetes</taxon>
        <taxon>Streptosporangiales</taxon>
        <taxon>Streptosporangiaceae</taxon>
        <taxon>Herbidospora</taxon>
    </lineage>
</organism>
<dbReference type="EMBL" id="SZQA01000013">
    <property type="protein sequence ID" value="TKK87965.1"/>
    <property type="molecule type" value="Genomic_DNA"/>
</dbReference>
<reference evidence="2 3" key="1">
    <citation type="submission" date="2019-04" db="EMBL/GenBank/DDBJ databases">
        <title>Herbidospora sp. NEAU-GS14.nov., a novel actinomycete isolated from soil.</title>
        <authorList>
            <person name="Han L."/>
        </authorList>
    </citation>
    <scope>NUCLEOTIDE SEQUENCE [LARGE SCALE GENOMIC DNA]</scope>
    <source>
        <strain evidence="2 3">NEAU-GS14</strain>
    </source>
</reference>
<evidence type="ECO:0000256" key="1">
    <source>
        <dbReference type="SAM" id="SignalP"/>
    </source>
</evidence>
<evidence type="ECO:0000313" key="3">
    <source>
        <dbReference type="Proteomes" id="UP000308705"/>
    </source>
</evidence>
<keyword evidence="3" id="KW-1185">Reference proteome</keyword>
<protein>
    <submittedName>
        <fullName evidence="2">Uncharacterized protein</fullName>
    </submittedName>
</protein>
<evidence type="ECO:0000313" key="2">
    <source>
        <dbReference type="EMBL" id="TKK87965.1"/>
    </source>
</evidence>
<dbReference type="Proteomes" id="UP000308705">
    <property type="component" value="Unassembled WGS sequence"/>
</dbReference>
<feature type="signal peptide" evidence="1">
    <location>
        <begin position="1"/>
        <end position="26"/>
    </location>
</feature>
<gene>
    <name evidence="2" type="ORF">FDA94_15505</name>
</gene>
<accession>A0A4U3MFB7</accession>
<keyword evidence="1" id="KW-0732">Signal</keyword>
<comment type="caution">
    <text evidence="2">The sequence shown here is derived from an EMBL/GenBank/DDBJ whole genome shotgun (WGS) entry which is preliminary data.</text>
</comment>
<proteinExistence type="predicted"/>
<dbReference type="RefSeq" id="WP_170990956.1">
    <property type="nucleotide sequence ID" value="NZ_SZQA01000013.1"/>
</dbReference>
<name>A0A4U3MFB7_9ACTN</name>
<dbReference type="AlphaFoldDB" id="A0A4U3MFB7"/>
<sequence>MFRRLLTVFLLTATSLVGVAALPAHADKTFRGEGDDVIRIKATKTPGLITFDHTGESNFIVHTINPKGKKSDLLVNEIGDWSGTVLYNGSNSFAAPGTAGLQIQADGPWTATFKPVSKARCWCSATIRGEGSQVLKLTPTRGLRTMNATHNGTSNFIVYGFQSLTDYPDLLINKIGKYRGKVLLTQGTRLVTVDADGVWVLRRN</sequence>
<feature type="chain" id="PRO_5020869325" evidence="1">
    <location>
        <begin position="27"/>
        <end position="204"/>
    </location>
</feature>